<feature type="region of interest" description="Disordered" evidence="1">
    <location>
        <begin position="43"/>
        <end position="74"/>
    </location>
</feature>
<organism evidence="2 3">
    <name type="scientific">Dimargaris cristalligena</name>
    <dbReference type="NCBI Taxonomy" id="215637"/>
    <lineage>
        <taxon>Eukaryota</taxon>
        <taxon>Fungi</taxon>
        <taxon>Fungi incertae sedis</taxon>
        <taxon>Zoopagomycota</taxon>
        <taxon>Kickxellomycotina</taxon>
        <taxon>Dimargaritomycetes</taxon>
        <taxon>Dimargaritales</taxon>
        <taxon>Dimargaritaceae</taxon>
        <taxon>Dimargaris</taxon>
    </lineage>
</organism>
<dbReference type="AlphaFoldDB" id="A0A4P9ZKQ0"/>
<feature type="compositionally biased region" description="Acidic residues" evidence="1">
    <location>
        <begin position="45"/>
        <end position="55"/>
    </location>
</feature>
<dbReference type="EMBL" id="ML003677">
    <property type="protein sequence ID" value="RKP33638.1"/>
    <property type="molecule type" value="Genomic_DNA"/>
</dbReference>
<name>A0A4P9ZKQ0_9FUNG</name>
<keyword evidence="3" id="KW-1185">Reference proteome</keyword>
<evidence type="ECO:0000313" key="2">
    <source>
        <dbReference type="EMBL" id="RKP33638.1"/>
    </source>
</evidence>
<protein>
    <submittedName>
        <fullName evidence="2">Uncharacterized protein</fullName>
    </submittedName>
</protein>
<reference evidence="3" key="1">
    <citation type="journal article" date="2018" name="Nat. Microbiol.">
        <title>Leveraging single-cell genomics to expand the fungal tree of life.</title>
        <authorList>
            <person name="Ahrendt S.R."/>
            <person name="Quandt C.A."/>
            <person name="Ciobanu D."/>
            <person name="Clum A."/>
            <person name="Salamov A."/>
            <person name="Andreopoulos B."/>
            <person name="Cheng J.F."/>
            <person name="Woyke T."/>
            <person name="Pelin A."/>
            <person name="Henrissat B."/>
            <person name="Reynolds N.K."/>
            <person name="Benny G.L."/>
            <person name="Smith M.E."/>
            <person name="James T.Y."/>
            <person name="Grigoriev I.V."/>
        </authorList>
    </citation>
    <scope>NUCLEOTIDE SEQUENCE [LARGE SCALE GENOMIC DNA]</scope>
    <source>
        <strain evidence="3">RSA 468</strain>
    </source>
</reference>
<dbReference type="Proteomes" id="UP000268162">
    <property type="component" value="Unassembled WGS sequence"/>
</dbReference>
<gene>
    <name evidence="2" type="ORF">BJ085DRAFT_33618</name>
</gene>
<accession>A0A4P9ZKQ0</accession>
<proteinExistence type="predicted"/>
<evidence type="ECO:0000313" key="3">
    <source>
        <dbReference type="Proteomes" id="UP000268162"/>
    </source>
</evidence>
<sequence length="108" mass="11800">MILSWASKRQAPETITITVVPTAPALSCEVTVTVPVTSLSSPAVEFEEGNTEDSGDLANEAMPDDHHEYTNPPPPVASSMGALWSTVYSLWWHQYQQLLGWVAVPHPQ</sequence>
<evidence type="ECO:0000256" key="1">
    <source>
        <dbReference type="SAM" id="MobiDB-lite"/>
    </source>
</evidence>